<accession>A0A6P0D8H9</accession>
<proteinExistence type="predicted"/>
<gene>
    <name evidence="1" type="ORF">GUK36_04805</name>
</gene>
<comment type="caution">
    <text evidence="1">The sequence shown here is derived from an EMBL/GenBank/DDBJ whole genome shotgun (WGS) entry which is preliminary data.</text>
</comment>
<name>A0A6P0D8H9_RHILE</name>
<evidence type="ECO:0000313" key="1">
    <source>
        <dbReference type="EMBL" id="NEK48747.1"/>
    </source>
</evidence>
<sequence length="45" mass="5103">MANTTHELAASFAEEWLILPFDCAEMQGNTGFLRGDYFKIPSLEH</sequence>
<dbReference type="AlphaFoldDB" id="A0A6P0D8H9"/>
<evidence type="ECO:0000313" key="2">
    <source>
        <dbReference type="Proteomes" id="UP000471409"/>
    </source>
</evidence>
<dbReference type="RefSeq" id="WP_155256908.1">
    <property type="nucleotide sequence ID" value="NZ_CP121635.1"/>
</dbReference>
<dbReference type="Proteomes" id="UP000471409">
    <property type="component" value="Unassembled WGS sequence"/>
</dbReference>
<protein>
    <submittedName>
        <fullName evidence="1">Uncharacterized protein</fullName>
    </submittedName>
</protein>
<dbReference type="EMBL" id="WXXP01000002">
    <property type="protein sequence ID" value="NEK48747.1"/>
    <property type="molecule type" value="Genomic_DNA"/>
</dbReference>
<organism evidence="1 2">
    <name type="scientific">Rhizobium leguminosarum</name>
    <dbReference type="NCBI Taxonomy" id="384"/>
    <lineage>
        <taxon>Bacteria</taxon>
        <taxon>Pseudomonadati</taxon>
        <taxon>Pseudomonadota</taxon>
        <taxon>Alphaproteobacteria</taxon>
        <taxon>Hyphomicrobiales</taxon>
        <taxon>Rhizobiaceae</taxon>
        <taxon>Rhizobium/Agrobacterium group</taxon>
        <taxon>Rhizobium</taxon>
    </lineage>
</organism>
<reference evidence="1 2" key="1">
    <citation type="submission" date="2020-01" db="EMBL/GenBank/DDBJ databases">
        <title>Rhizobium genotypes associated with high levels of biological nitrogen fixation by grain legumes in a temperate-maritime cropping system.</title>
        <authorList>
            <person name="Maluk M."/>
            <person name="Francesc Ferrando Molina F."/>
            <person name="Lopez Del Egido L."/>
            <person name="Lafos M."/>
            <person name="Langarica-Fuentes A."/>
            <person name="Gebre Yohannes G."/>
            <person name="Young M.W."/>
            <person name="Martin P."/>
            <person name="Gantlett R."/>
            <person name="Kenicer G."/>
            <person name="Hawes C."/>
            <person name="Begg G.S."/>
            <person name="Quilliam R.S."/>
            <person name="Squire G.R."/>
            <person name="Poole P.S."/>
            <person name="Young P.W."/>
            <person name="Iannetta P.M."/>
            <person name="James E.K."/>
        </authorList>
    </citation>
    <scope>NUCLEOTIDE SEQUENCE [LARGE SCALE GENOMIC DNA]</scope>
    <source>
        <strain evidence="1 2">JHI944</strain>
    </source>
</reference>